<evidence type="ECO:0000313" key="2">
    <source>
        <dbReference type="Proteomes" id="UP000078090"/>
    </source>
</evidence>
<dbReference type="OrthoDB" id="5289483at2"/>
<accession>A0A177M6Z1</accession>
<dbReference type="AlphaFoldDB" id="A0A177M6Z1"/>
<dbReference type="RefSeq" id="WP_064009803.1">
    <property type="nucleotide sequence ID" value="NZ_LUUG01000097.1"/>
</dbReference>
<name>A0A177M6Z1_METMH</name>
<proteinExistence type="predicted"/>
<protein>
    <submittedName>
        <fullName evidence="1">Uncharacterized protein</fullName>
    </submittedName>
</protein>
<dbReference type="EMBL" id="LUUG01000097">
    <property type="protein sequence ID" value="OAI00549.1"/>
    <property type="molecule type" value="Genomic_DNA"/>
</dbReference>
<dbReference type="Proteomes" id="UP000078090">
    <property type="component" value="Unassembled WGS sequence"/>
</dbReference>
<reference evidence="2" key="1">
    <citation type="submission" date="2016-03" db="EMBL/GenBank/DDBJ databases">
        <authorList>
            <person name="Heylen K."/>
            <person name="De Vos P."/>
            <person name="Vekeman B."/>
        </authorList>
    </citation>
    <scope>NUCLEOTIDE SEQUENCE [LARGE SCALE GENOMIC DNA]</scope>
    <source>
        <strain evidence="2">R-45363</strain>
    </source>
</reference>
<comment type="caution">
    <text evidence="1">The sequence shown here is derived from an EMBL/GenBank/DDBJ whole genome shotgun (WGS) entry which is preliminary data.</text>
</comment>
<organism evidence="1 2">
    <name type="scientific">Methylomonas methanica</name>
    <dbReference type="NCBI Taxonomy" id="421"/>
    <lineage>
        <taxon>Bacteria</taxon>
        <taxon>Pseudomonadati</taxon>
        <taxon>Pseudomonadota</taxon>
        <taxon>Gammaproteobacteria</taxon>
        <taxon>Methylococcales</taxon>
        <taxon>Methylococcaceae</taxon>
        <taxon>Methylomonas</taxon>
    </lineage>
</organism>
<evidence type="ECO:0000313" key="1">
    <source>
        <dbReference type="EMBL" id="OAI00549.1"/>
    </source>
</evidence>
<sequence length="375" mass="41058">MSKMRTLLLTTGLLLTAQTGIAREINIPVPMEYGLIKSVLVRELYDGPNESVRAWKDGKQCSFLDLDHPQISGEQGQVKIQNNVQARVGTALGGKCMTLIEWSGILQTLQQPTLDASGNVLSFPVTQLNAFDRNGQPLNIAQLQSLIKKAAEPKLAALKIDLNQSRPDITKTLLPFIAAEDSEELHNTINSLRFNQVKADEKGILINVGYTATNQNAGGLKAAPILNETELKQWRNLWQGWQASLEKNIEKAPINTDADASRAALRDVLQKAGVAFEQGLTAEYVAENDPVRKFFNSSWDALAPLLRDASTQLPGNSSLRYVTLIAATDLMYELESIGSPLGLEVSSNGLRKLARSLITQEFPKGKGKTKAKRKG</sequence>
<gene>
    <name evidence="1" type="ORF">A1332_18545</name>
</gene>